<feature type="domain" description="NADH:quinone oxidoreductase/Mrp antiporter transmembrane" evidence="9">
    <location>
        <begin position="120"/>
        <end position="396"/>
    </location>
</feature>
<evidence type="ECO:0000256" key="6">
    <source>
        <dbReference type="ARBA" id="ARBA00023136"/>
    </source>
</evidence>
<evidence type="ECO:0000313" key="11">
    <source>
        <dbReference type="Proteomes" id="UP001144471"/>
    </source>
</evidence>
<dbReference type="Proteomes" id="UP001144471">
    <property type="component" value="Unassembled WGS sequence"/>
</dbReference>
<dbReference type="GO" id="GO:0005886">
    <property type="term" value="C:plasma membrane"/>
    <property type="evidence" value="ECO:0007669"/>
    <property type="project" value="UniProtKB-SubCell"/>
</dbReference>
<feature type="transmembrane region" description="Helical" evidence="8">
    <location>
        <begin position="266"/>
        <end position="283"/>
    </location>
</feature>
<keyword evidence="4 7" id="KW-0812">Transmembrane</keyword>
<feature type="transmembrane region" description="Helical" evidence="8">
    <location>
        <begin position="226"/>
        <end position="251"/>
    </location>
</feature>
<name>A0A9W6GJI2_9FUSO</name>
<evidence type="ECO:0000256" key="1">
    <source>
        <dbReference type="ARBA" id="ARBA00004651"/>
    </source>
</evidence>
<protein>
    <recommendedName>
        <fullName evidence="9">NADH:quinone oxidoreductase/Mrp antiporter transmembrane domain-containing protein</fullName>
    </recommendedName>
</protein>
<feature type="transmembrane region" description="Helical" evidence="8">
    <location>
        <begin position="72"/>
        <end position="91"/>
    </location>
</feature>
<feature type="transmembrane region" description="Helical" evidence="8">
    <location>
        <begin position="398"/>
        <end position="415"/>
    </location>
</feature>
<evidence type="ECO:0000256" key="2">
    <source>
        <dbReference type="ARBA" id="ARBA00005346"/>
    </source>
</evidence>
<evidence type="ECO:0000313" key="10">
    <source>
        <dbReference type="EMBL" id="GLI54807.1"/>
    </source>
</evidence>
<evidence type="ECO:0000256" key="5">
    <source>
        <dbReference type="ARBA" id="ARBA00022989"/>
    </source>
</evidence>
<keyword evidence="11" id="KW-1185">Reference proteome</keyword>
<keyword evidence="3" id="KW-1003">Cell membrane</keyword>
<dbReference type="EMBL" id="BSDY01000001">
    <property type="protein sequence ID" value="GLI54807.1"/>
    <property type="molecule type" value="Genomic_DNA"/>
</dbReference>
<evidence type="ECO:0000256" key="3">
    <source>
        <dbReference type="ARBA" id="ARBA00022475"/>
    </source>
</evidence>
<accession>A0A9W6GJI2</accession>
<feature type="transmembrane region" description="Helical" evidence="8">
    <location>
        <begin position="511"/>
        <end position="533"/>
    </location>
</feature>
<feature type="transmembrane region" description="Helical" evidence="8">
    <location>
        <begin position="360"/>
        <end position="378"/>
    </location>
</feature>
<organism evidence="10 11">
    <name type="scientific">Propionigenium maris DSM 9537</name>
    <dbReference type="NCBI Taxonomy" id="1123000"/>
    <lineage>
        <taxon>Bacteria</taxon>
        <taxon>Fusobacteriati</taxon>
        <taxon>Fusobacteriota</taxon>
        <taxon>Fusobacteriia</taxon>
        <taxon>Fusobacteriales</taxon>
        <taxon>Fusobacteriaceae</taxon>
        <taxon>Propionigenium</taxon>
    </lineage>
</organism>
<comment type="subcellular location">
    <subcellularLocation>
        <location evidence="1">Cell membrane</location>
        <topology evidence="1">Multi-pass membrane protein</topology>
    </subcellularLocation>
    <subcellularLocation>
        <location evidence="7">Membrane</location>
        <topology evidence="7">Multi-pass membrane protein</topology>
    </subcellularLocation>
</comment>
<reference evidence="10" key="1">
    <citation type="submission" date="2022-12" db="EMBL/GenBank/DDBJ databases">
        <title>Reference genome sequencing for broad-spectrum identification of bacterial and archaeal isolates by mass spectrometry.</title>
        <authorList>
            <person name="Sekiguchi Y."/>
            <person name="Tourlousse D.M."/>
        </authorList>
    </citation>
    <scope>NUCLEOTIDE SEQUENCE</scope>
    <source>
        <strain evidence="10">10succ1</strain>
    </source>
</reference>
<evidence type="ECO:0000256" key="8">
    <source>
        <dbReference type="SAM" id="Phobius"/>
    </source>
</evidence>
<dbReference type="AlphaFoldDB" id="A0A9W6GJI2"/>
<comment type="caution">
    <text evidence="10">The sequence shown here is derived from an EMBL/GenBank/DDBJ whole genome shotgun (WGS) entry which is preliminary data.</text>
</comment>
<feature type="transmembrane region" description="Helical" evidence="8">
    <location>
        <begin position="472"/>
        <end position="490"/>
    </location>
</feature>
<feature type="transmembrane region" description="Helical" evidence="8">
    <location>
        <begin position="154"/>
        <end position="173"/>
    </location>
</feature>
<feature type="transmembrane region" description="Helical" evidence="8">
    <location>
        <begin position="35"/>
        <end position="60"/>
    </location>
</feature>
<feature type="transmembrane region" description="Helical" evidence="8">
    <location>
        <begin position="125"/>
        <end position="142"/>
    </location>
</feature>
<keyword evidence="6 8" id="KW-0472">Membrane</keyword>
<feature type="transmembrane region" description="Helical" evidence="8">
    <location>
        <begin position="103"/>
        <end position="119"/>
    </location>
</feature>
<comment type="similarity">
    <text evidence="2">Belongs to the CPA3 antiporters (TC 2.A.63) subunit D family.</text>
</comment>
<proteinExistence type="inferred from homology"/>
<dbReference type="PANTHER" id="PTHR42703">
    <property type="entry name" value="NADH DEHYDROGENASE"/>
    <property type="match status" value="1"/>
</dbReference>
<evidence type="ECO:0000256" key="7">
    <source>
        <dbReference type="RuleBase" id="RU000320"/>
    </source>
</evidence>
<feature type="transmembrane region" description="Helical" evidence="8">
    <location>
        <begin position="290"/>
        <end position="313"/>
    </location>
</feature>
<dbReference type="RefSeq" id="WP_281832837.1">
    <property type="nucleotide sequence ID" value="NZ_BSDY01000001.1"/>
</dbReference>
<keyword evidence="5 8" id="KW-1133">Transmembrane helix</keyword>
<dbReference type="Pfam" id="PF00361">
    <property type="entry name" value="Proton_antipo_M"/>
    <property type="match status" value="1"/>
</dbReference>
<evidence type="ECO:0000259" key="9">
    <source>
        <dbReference type="Pfam" id="PF00361"/>
    </source>
</evidence>
<feature type="transmembrane region" description="Helical" evidence="8">
    <location>
        <begin position="193"/>
        <end position="214"/>
    </location>
</feature>
<dbReference type="InterPro" id="IPR001750">
    <property type="entry name" value="ND/Mrp_TM"/>
</dbReference>
<dbReference type="InterPro" id="IPR050586">
    <property type="entry name" value="CPA3_Na-H_Antiporter_D"/>
</dbReference>
<dbReference type="PANTHER" id="PTHR42703:SF1">
    <property type="entry name" value="NA(+)_H(+) ANTIPORTER SUBUNIT D1"/>
    <property type="match status" value="1"/>
</dbReference>
<dbReference type="PRINTS" id="PR01434">
    <property type="entry name" value="NADHDHGNASE5"/>
</dbReference>
<feature type="transmembrane region" description="Helical" evidence="8">
    <location>
        <begin position="436"/>
        <end position="460"/>
    </location>
</feature>
<gene>
    <name evidence="10" type="ORF">PM10SUCC1_03220</name>
</gene>
<sequence>MRLLILIILPILGGLIAYLLPNIRGKASTIAIQSVSVGIALYNFMEVLGGGSYSLVLGNYSEVAGITLTADLLSSVMILITTFIFLLCIFYSMGNRKLESHFFFLYLVLQSCMTALFLTRDLFNIFVIVEVCTIIIAILIMYKNERSLYDSLIYLMNNTVAMIFFVFGIAVLYKNLHTLNLYQLAVRMTEAQLSGSYVAAYALLLTGICFKCALMPMFSWLPRAHAASGVPTVVSAILSSLYIKTGIFVFIRLRSIFLPLIDIDGYLLWITLATSLLGVILAVKQNNIKLILAYSTISQIGLIMSGILLGGYVSEAGALYHLINHIIFKSTLFLCAGIYIKHYGHKDIRRMSGAFRSLPLVSTACIFALLGVTGAPFFNGSVSKYFIQYGAKGTVAEYIILLINTGTIVYFFRFFRMMWGKREESKSVEAGCPFKGGAVAILGTLSLVGGIFAQRIMVVVFGFDHPIDPGLYIQKALIYFATLLLCWIYFRWRGDSVGRSSIIFSRRYSPSFNGISMMTCMFFMVTSVAILLVNRV</sequence>
<feature type="transmembrane region" description="Helical" evidence="8">
    <location>
        <begin position="319"/>
        <end position="340"/>
    </location>
</feature>
<evidence type="ECO:0000256" key="4">
    <source>
        <dbReference type="ARBA" id="ARBA00022692"/>
    </source>
</evidence>
<feature type="transmembrane region" description="Helical" evidence="8">
    <location>
        <begin position="6"/>
        <end position="23"/>
    </location>
</feature>